<accession>A0A5J6WRG5</accession>
<sequence>MYIDHDCVEWVKGLYSNPSNSSSTELEVSDTEIIGLKNLSGKTGNKRFLLRYKFNTRKCSITIGRFPDIDINQARKVVRKYKGMIADGIEPKV</sequence>
<evidence type="ECO:0000313" key="2">
    <source>
        <dbReference type="EMBL" id="QFI39951.1"/>
    </source>
</evidence>
<dbReference type="KEGG" id="mmaa:FR932_20090"/>
<dbReference type="Proteomes" id="UP000327424">
    <property type="component" value="Chromosome"/>
</dbReference>
<dbReference type="RefSeq" id="WP_019443283.1">
    <property type="nucleotide sequence ID" value="NZ_ALOE01000069.1"/>
</dbReference>
<dbReference type="Gene3D" id="3.30.160.390">
    <property type="entry name" value="Integrase, DNA-binding domain"/>
    <property type="match status" value="1"/>
</dbReference>
<dbReference type="InterPro" id="IPR025166">
    <property type="entry name" value="Integrase_DNA_bind_dom"/>
</dbReference>
<gene>
    <name evidence="2" type="ORF">FR932_20090</name>
</gene>
<evidence type="ECO:0000313" key="3">
    <source>
        <dbReference type="Proteomes" id="UP000327424"/>
    </source>
</evidence>
<proteinExistence type="predicted"/>
<keyword evidence="3" id="KW-1185">Reference proteome</keyword>
<dbReference type="InterPro" id="IPR038488">
    <property type="entry name" value="Integrase_DNA-bd_sf"/>
</dbReference>
<dbReference type="Pfam" id="PF13356">
    <property type="entry name" value="Arm-DNA-bind_3"/>
    <property type="match status" value="1"/>
</dbReference>
<organism evidence="2 3">
    <name type="scientific">Moritella marina ATCC 15381</name>
    <dbReference type="NCBI Taxonomy" id="1202962"/>
    <lineage>
        <taxon>Bacteria</taxon>
        <taxon>Pseudomonadati</taxon>
        <taxon>Pseudomonadota</taxon>
        <taxon>Gammaproteobacteria</taxon>
        <taxon>Alteromonadales</taxon>
        <taxon>Moritellaceae</taxon>
        <taxon>Moritella</taxon>
    </lineage>
</organism>
<name>A0A5J6WRG5_MORMI</name>
<protein>
    <submittedName>
        <fullName evidence="2">DUF4102 domain-containing protein</fullName>
    </submittedName>
</protein>
<reference evidence="2 3" key="1">
    <citation type="submission" date="2019-09" db="EMBL/GenBank/DDBJ databases">
        <title>Hybrid Assembly of the complete Genome of the Deep-Sea Bacterium Moritella marina from long Nanopore and Illumina reads.</title>
        <authorList>
            <person name="Magin S."/>
            <person name="Georgoulis A."/>
            <person name="Papadimitriou K."/>
            <person name="Iliakis G."/>
            <person name="Vorgias C.E."/>
        </authorList>
    </citation>
    <scope>NUCLEOTIDE SEQUENCE [LARGE SCALE GENOMIC DNA]</scope>
    <source>
        <strain evidence="2 3">MP-1</strain>
    </source>
</reference>
<feature type="domain" description="Integrase DNA-binding" evidence="1">
    <location>
        <begin position="27"/>
        <end position="92"/>
    </location>
</feature>
<evidence type="ECO:0000259" key="1">
    <source>
        <dbReference type="Pfam" id="PF13356"/>
    </source>
</evidence>
<dbReference type="EMBL" id="CP044399">
    <property type="protein sequence ID" value="QFI39951.1"/>
    <property type="molecule type" value="Genomic_DNA"/>
</dbReference>
<dbReference type="OrthoDB" id="9057547at2"/>
<dbReference type="AlphaFoldDB" id="A0A5J6WRG5"/>